<accession>A0A8F8KQA5</accession>
<keyword evidence="2" id="KW-0472">Membrane</keyword>
<feature type="transmembrane region" description="Helical" evidence="2">
    <location>
        <begin position="59"/>
        <end position="78"/>
    </location>
</feature>
<gene>
    <name evidence="3" type="ORF">KOM_12_552</name>
</gene>
<feature type="region of interest" description="Disordered" evidence="1">
    <location>
        <begin position="268"/>
        <end position="319"/>
    </location>
</feature>
<protein>
    <submittedName>
        <fullName evidence="3">Uncharacterized protein</fullName>
    </submittedName>
</protein>
<evidence type="ECO:0000313" key="3">
    <source>
        <dbReference type="EMBL" id="QYA18820.1"/>
    </source>
</evidence>
<evidence type="ECO:0000256" key="2">
    <source>
        <dbReference type="SAM" id="Phobius"/>
    </source>
</evidence>
<evidence type="ECO:0000256" key="1">
    <source>
        <dbReference type="SAM" id="MobiDB-lite"/>
    </source>
</evidence>
<sequence>MSQRLIVSPDSIIKGQVAIAPNAPEPSMMNMLSNASASNEPSIGTATAQSWLSRNKWKVGGAVAGAVGLGLLVMFFTGNKSDQSRLQQRVRRFSDNKSYLTLKSQSTDNADDWAFANALAVKYITKRGKERDYWACFRNDGIIEVLPCEPIDKARNSSSRLVIQLPSGDTEEIVFTDGAKKQTRMLEKIEMLIGKEGNPCDVSVVFQNDEPYFQVAPKDGGATVITQQIIYINSVGVPRYAKLVDPNVVQQMGKQRQEAVNKVLATQAQQQSRQTQQHQEPQEQYDEEDNPRWQLPNVQLDDSDNEPHPDDVDIDSAPM</sequence>
<reference evidence="3" key="1">
    <citation type="submission" date="2021-06" db="EMBL/GenBank/DDBJ databases">
        <authorList>
            <person name="Rolland C."/>
        </authorList>
    </citation>
    <scope>NUCLEOTIDE SEQUENCE</scope>
    <source>
        <strain evidence="3">347.936635</strain>
    </source>
</reference>
<feature type="compositionally biased region" description="Low complexity" evidence="1">
    <location>
        <begin position="268"/>
        <end position="279"/>
    </location>
</feature>
<organism evidence="3">
    <name type="scientific">Clandestinovirus</name>
    <dbReference type="NCBI Taxonomy" id="2831644"/>
    <lineage>
        <taxon>Viruses</taxon>
    </lineage>
</organism>
<proteinExistence type="predicted"/>
<keyword evidence="2" id="KW-1133">Transmembrane helix</keyword>
<dbReference type="EMBL" id="MZ420154">
    <property type="protein sequence ID" value="QYA18820.1"/>
    <property type="molecule type" value="Genomic_DNA"/>
</dbReference>
<name>A0A8F8KQA5_9VIRU</name>
<keyword evidence="2" id="KW-0812">Transmembrane</keyword>